<dbReference type="EC" id="2.7.1.180" evidence="2"/>
<dbReference type="PANTHER" id="PTHR30040:SF2">
    <property type="entry name" value="FAD:PROTEIN FMN TRANSFERASE"/>
    <property type="match status" value="1"/>
</dbReference>
<dbReference type="PANTHER" id="PTHR30040">
    <property type="entry name" value="THIAMINE BIOSYNTHESIS LIPOPROTEIN APBE"/>
    <property type="match status" value="1"/>
</dbReference>
<keyword evidence="4" id="KW-0285">Flavoprotein</keyword>
<dbReference type="GO" id="GO:0016740">
    <property type="term" value="F:transferase activity"/>
    <property type="evidence" value="ECO:0007669"/>
    <property type="project" value="UniProtKB-KW"/>
</dbReference>
<evidence type="ECO:0000256" key="2">
    <source>
        <dbReference type="ARBA" id="ARBA00011955"/>
    </source>
</evidence>
<dbReference type="Gene3D" id="3.10.520.10">
    <property type="entry name" value="ApbE-like domains"/>
    <property type="match status" value="1"/>
</dbReference>
<protein>
    <recommendedName>
        <fullName evidence="3">FAD:protein FMN transferase</fullName>
        <ecNumber evidence="2">2.7.1.180</ecNumber>
    </recommendedName>
    <alternativeName>
        <fullName evidence="9">Flavin transferase</fullName>
    </alternativeName>
</protein>
<evidence type="ECO:0000256" key="3">
    <source>
        <dbReference type="ARBA" id="ARBA00016337"/>
    </source>
</evidence>
<accession>A0A652YS82</accession>
<evidence type="ECO:0000256" key="9">
    <source>
        <dbReference type="ARBA" id="ARBA00031306"/>
    </source>
</evidence>
<name>A0A652YS82_NOCGL</name>
<evidence type="ECO:0000256" key="8">
    <source>
        <dbReference type="ARBA" id="ARBA00022842"/>
    </source>
</evidence>
<dbReference type="Pfam" id="PF02424">
    <property type="entry name" value="ApbE"/>
    <property type="match status" value="1"/>
</dbReference>
<comment type="catalytic activity">
    <reaction evidence="10">
        <text>L-threonyl-[protein] + FAD = FMN-L-threonyl-[protein] + AMP + H(+)</text>
        <dbReference type="Rhea" id="RHEA:36847"/>
        <dbReference type="Rhea" id="RHEA-COMP:11060"/>
        <dbReference type="Rhea" id="RHEA-COMP:11061"/>
        <dbReference type="ChEBI" id="CHEBI:15378"/>
        <dbReference type="ChEBI" id="CHEBI:30013"/>
        <dbReference type="ChEBI" id="CHEBI:57692"/>
        <dbReference type="ChEBI" id="CHEBI:74257"/>
        <dbReference type="ChEBI" id="CHEBI:456215"/>
        <dbReference type="EC" id="2.7.1.180"/>
    </reaction>
</comment>
<gene>
    <name evidence="11" type="ORF">FNL38_102136</name>
</gene>
<keyword evidence="5" id="KW-0808">Transferase</keyword>
<sequence length="265" mass="27530">MNAPRAATEWLTWGVQARVVVTDPGALASAASLVRGYLSAADAATNRDRADSEIRTFGSGPALEVDGAPITPMFAHFLTDALAIARLTDGKLTPTAGSRDPHSWWKIRVESNRVFSPADVVLDLSATARASSADHCAATTAELLGCGVLVALGGDIAVAGPSPEGGWQIQVQDLPGDPTCQVAVPSGCGIATASTVKPLARESTATSMWRTVSVIAESCAEAAALSRVAVGMSGSAIDWLHKLDRPARLVDQEFRVTTLAGWPDD</sequence>
<evidence type="ECO:0000313" key="11">
    <source>
        <dbReference type="EMBL" id="TYQ06007.1"/>
    </source>
</evidence>
<keyword evidence="6" id="KW-0479">Metal-binding</keyword>
<dbReference type="AlphaFoldDB" id="A0A652YS82"/>
<evidence type="ECO:0000256" key="4">
    <source>
        <dbReference type="ARBA" id="ARBA00022630"/>
    </source>
</evidence>
<proteinExistence type="predicted"/>
<organism evidence="11">
    <name type="scientific">Nocardia globerula</name>
    <dbReference type="NCBI Taxonomy" id="1818"/>
    <lineage>
        <taxon>Bacteria</taxon>
        <taxon>Bacillati</taxon>
        <taxon>Actinomycetota</taxon>
        <taxon>Actinomycetes</taxon>
        <taxon>Mycobacteriales</taxon>
        <taxon>Nocardiaceae</taxon>
        <taxon>Nocardia</taxon>
    </lineage>
</organism>
<keyword evidence="8" id="KW-0460">Magnesium</keyword>
<evidence type="ECO:0000256" key="7">
    <source>
        <dbReference type="ARBA" id="ARBA00022827"/>
    </source>
</evidence>
<evidence type="ECO:0000256" key="10">
    <source>
        <dbReference type="ARBA" id="ARBA00048540"/>
    </source>
</evidence>
<dbReference type="InterPro" id="IPR003374">
    <property type="entry name" value="ApbE-like_sf"/>
</dbReference>
<keyword evidence="11" id="KW-0449">Lipoprotein</keyword>
<evidence type="ECO:0000256" key="1">
    <source>
        <dbReference type="ARBA" id="ARBA00001946"/>
    </source>
</evidence>
<dbReference type="InterPro" id="IPR024932">
    <property type="entry name" value="ApbE"/>
</dbReference>
<dbReference type="EMBL" id="VNIQ01000002">
    <property type="protein sequence ID" value="TYQ06007.1"/>
    <property type="molecule type" value="Genomic_DNA"/>
</dbReference>
<comment type="cofactor">
    <cofactor evidence="1">
        <name>Mg(2+)</name>
        <dbReference type="ChEBI" id="CHEBI:18420"/>
    </cofactor>
</comment>
<reference evidence="11" key="1">
    <citation type="submission" date="2019-07" db="EMBL/GenBank/DDBJ databases">
        <title>Genomic Encyclopedia of Type Strains, Phase IV (KMG-IV): sequencing the most valuable type-strain genomes for metagenomic binning, comparative biology and taxonomic classification.</title>
        <authorList>
            <person name="Goeker M."/>
        </authorList>
    </citation>
    <scope>NUCLEOTIDE SEQUENCE</scope>
    <source>
        <strain evidence="11">DSM 44596</strain>
    </source>
</reference>
<evidence type="ECO:0000256" key="5">
    <source>
        <dbReference type="ARBA" id="ARBA00022679"/>
    </source>
</evidence>
<dbReference type="SUPFAM" id="SSF143631">
    <property type="entry name" value="ApbE-like"/>
    <property type="match status" value="1"/>
</dbReference>
<comment type="caution">
    <text evidence="11">The sequence shown here is derived from an EMBL/GenBank/DDBJ whole genome shotgun (WGS) entry which is preliminary data.</text>
</comment>
<dbReference type="GO" id="GO:0046872">
    <property type="term" value="F:metal ion binding"/>
    <property type="evidence" value="ECO:0007669"/>
    <property type="project" value="UniProtKB-KW"/>
</dbReference>
<evidence type="ECO:0000256" key="6">
    <source>
        <dbReference type="ARBA" id="ARBA00022723"/>
    </source>
</evidence>
<keyword evidence="7" id="KW-0274">FAD</keyword>